<dbReference type="Proteomes" id="UP001652626">
    <property type="component" value="Chromosome 31"/>
</dbReference>
<name>A0ABM4AXX3_VANTA</name>
<sequence>MLSKANSFSLDEFEYNIESQIFSLNNSRISKHDKELDDQISKNNKIISDRDDTENVNYMKVDNLAISDRIKENLTIDHSSNDSSEISDLTESQAEIVTFKVLEELNKVKNYLNRKLTKCDSGYRSFQPRSSGGSASQCSSLWINESAHCLMSFLTTCPLVMSTSEISDDISKVLGKLIDKLHEDEIYPKFLEEILNICNDLLNTIYEGPNYGENILNKDEIVQRFLFLNRSLHIIKYSIEKITTILEKTLDNLNDSFEIQHTDKSENICYIFYILEDLLKRNNRYKNLLSQNSSQTSQDEKRILKKSSLTEIWRKKWNLTKTDICEGALEKKCSLTKCSDVLNKIIVQAMEGYSLISFAALQCFNLLQN</sequence>
<dbReference type="GeneID" id="135194517"/>
<accession>A0ABM4AXX3</accession>
<keyword evidence="1" id="KW-1185">Reference proteome</keyword>
<reference evidence="2" key="1">
    <citation type="submission" date="2025-08" db="UniProtKB">
        <authorList>
            <consortium name="RefSeq"/>
        </authorList>
    </citation>
    <scope>IDENTIFICATION</scope>
    <source>
        <tissue evidence="2">Whole body</tissue>
    </source>
</reference>
<organism evidence="1 2">
    <name type="scientific">Vanessa tameamea</name>
    <name type="common">Kamehameha butterfly</name>
    <dbReference type="NCBI Taxonomy" id="334116"/>
    <lineage>
        <taxon>Eukaryota</taxon>
        <taxon>Metazoa</taxon>
        <taxon>Ecdysozoa</taxon>
        <taxon>Arthropoda</taxon>
        <taxon>Hexapoda</taxon>
        <taxon>Insecta</taxon>
        <taxon>Pterygota</taxon>
        <taxon>Neoptera</taxon>
        <taxon>Endopterygota</taxon>
        <taxon>Lepidoptera</taxon>
        <taxon>Glossata</taxon>
        <taxon>Ditrysia</taxon>
        <taxon>Papilionoidea</taxon>
        <taxon>Nymphalidae</taxon>
        <taxon>Nymphalinae</taxon>
        <taxon>Vanessa</taxon>
    </lineage>
</organism>
<proteinExistence type="predicted"/>
<evidence type="ECO:0000313" key="1">
    <source>
        <dbReference type="Proteomes" id="UP001652626"/>
    </source>
</evidence>
<evidence type="ECO:0000313" key="2">
    <source>
        <dbReference type="RefSeq" id="XP_064076136.1"/>
    </source>
</evidence>
<protein>
    <submittedName>
        <fullName evidence="2">Uncharacterized protein LOC135194517</fullName>
    </submittedName>
</protein>
<gene>
    <name evidence="2" type="primary">LOC135194517</name>
</gene>
<dbReference type="RefSeq" id="XP_064076136.1">
    <property type="nucleotide sequence ID" value="XM_064220066.1"/>
</dbReference>